<keyword evidence="3" id="KW-1185">Reference proteome</keyword>
<evidence type="ECO:0000313" key="3">
    <source>
        <dbReference type="Proteomes" id="UP001596112"/>
    </source>
</evidence>
<evidence type="ECO:0000313" key="2">
    <source>
        <dbReference type="EMBL" id="MFC5810343.1"/>
    </source>
</evidence>
<proteinExistence type="predicted"/>
<dbReference type="Proteomes" id="UP001596112">
    <property type="component" value="Unassembled WGS sequence"/>
</dbReference>
<dbReference type="RefSeq" id="WP_272170375.1">
    <property type="nucleotide sequence ID" value="NZ_JAQOSL010000017.1"/>
</dbReference>
<comment type="caution">
    <text evidence="2">The sequence shown here is derived from an EMBL/GenBank/DDBJ whole genome shotgun (WGS) entry which is preliminary data.</text>
</comment>
<protein>
    <submittedName>
        <fullName evidence="2">DUF6365 family protein</fullName>
    </submittedName>
</protein>
<dbReference type="Pfam" id="PF19892">
    <property type="entry name" value="DUF6365"/>
    <property type="match status" value="1"/>
</dbReference>
<feature type="region of interest" description="Disordered" evidence="1">
    <location>
        <begin position="151"/>
        <end position="171"/>
    </location>
</feature>
<organism evidence="2 3">
    <name type="scientific">Streptomyces heilongjiangensis</name>
    <dbReference type="NCBI Taxonomy" id="945052"/>
    <lineage>
        <taxon>Bacteria</taxon>
        <taxon>Bacillati</taxon>
        <taxon>Actinomycetota</taxon>
        <taxon>Actinomycetes</taxon>
        <taxon>Kitasatosporales</taxon>
        <taxon>Streptomycetaceae</taxon>
        <taxon>Streptomyces</taxon>
    </lineage>
</organism>
<accession>A0ABW1BAZ6</accession>
<name>A0ABW1BAZ6_9ACTN</name>
<dbReference type="InterPro" id="IPR045945">
    <property type="entry name" value="DUF6365"/>
</dbReference>
<sequence>MRLLFLSMLAQTLHETTVGVDLANRLKGDGVESHFVVDAYNEAQIRAAGHGWTIVGPELGHRVRDAVARVVRSFAPDAIVLSDYLAHWVTHRVNYETDPWYVQDLGVPVIPMDLYDLGSTAPQVDLLGRPAVIDENYRSMPVRLLPVPVNRPQDPSGPQAVPYRANPVLRPPTTARRDEVRRSLGARHGERLLLFPTLPWQYTMQTRAAPLARETARRLPRLLGHYLRRLPRSTRFVMLGPYFEGLGLPADRVHIEPVTTVRRYHDVLGAVDAVASAFLTSYALERAILVDVPGLLTVNSHRVDGPAGTARLAGALGGLTPGVRTWLDGFPGVVDTFYGWPLRWTEFLQGVLRDNPFTDTVVRTEVFDERSVVSGLEAVLYDPAERDRLAAVRAGYRDALDKLPDPAGAFRAAADQLGIQA</sequence>
<evidence type="ECO:0000256" key="1">
    <source>
        <dbReference type="SAM" id="MobiDB-lite"/>
    </source>
</evidence>
<gene>
    <name evidence="2" type="ORF">ACFQGO_23070</name>
</gene>
<reference evidence="3" key="1">
    <citation type="journal article" date="2019" name="Int. J. Syst. Evol. Microbiol.">
        <title>The Global Catalogue of Microorganisms (GCM) 10K type strain sequencing project: providing services to taxonomists for standard genome sequencing and annotation.</title>
        <authorList>
            <consortium name="The Broad Institute Genomics Platform"/>
            <consortium name="The Broad Institute Genome Sequencing Center for Infectious Disease"/>
            <person name="Wu L."/>
            <person name="Ma J."/>
        </authorList>
    </citation>
    <scope>NUCLEOTIDE SEQUENCE [LARGE SCALE GENOMIC DNA]</scope>
    <source>
        <strain evidence="3">JCM 9918</strain>
    </source>
</reference>
<dbReference type="EMBL" id="JBHSNZ010000016">
    <property type="protein sequence ID" value="MFC5810343.1"/>
    <property type="molecule type" value="Genomic_DNA"/>
</dbReference>